<gene>
    <name evidence="2" type="ORF">SAMN05421803_11859</name>
</gene>
<reference evidence="2 3" key="1">
    <citation type="submission" date="2016-11" db="EMBL/GenBank/DDBJ databases">
        <authorList>
            <person name="Jaros S."/>
            <person name="Januszkiewicz K."/>
            <person name="Wedrychowicz H."/>
        </authorList>
    </citation>
    <scope>NUCLEOTIDE SEQUENCE [LARGE SCALE GENOMIC DNA]</scope>
    <source>
        <strain evidence="2 3">CGMCC 4.5723</strain>
    </source>
</reference>
<keyword evidence="3" id="KW-1185">Reference proteome</keyword>
<evidence type="ECO:0000256" key="1">
    <source>
        <dbReference type="SAM" id="MobiDB-lite"/>
    </source>
</evidence>
<name>A0A1M6RTH8_9ACTN</name>
<dbReference type="EMBL" id="FQZK01000018">
    <property type="protein sequence ID" value="SHK35733.1"/>
    <property type="molecule type" value="Genomic_DNA"/>
</dbReference>
<sequence>MLTLDDRFEALVADAVPQAKMRPFQEPDPEVPAPAGEPVEPPAEEVPKEEEK</sequence>
<accession>A0A1M6RTH8</accession>
<protein>
    <submittedName>
        <fullName evidence="2">Uncharacterized protein</fullName>
    </submittedName>
</protein>
<evidence type="ECO:0000313" key="2">
    <source>
        <dbReference type="EMBL" id="SHK35733.1"/>
    </source>
</evidence>
<organism evidence="2 3">
    <name type="scientific">Nocardiopsis flavescens</name>
    <dbReference type="NCBI Taxonomy" id="758803"/>
    <lineage>
        <taxon>Bacteria</taxon>
        <taxon>Bacillati</taxon>
        <taxon>Actinomycetota</taxon>
        <taxon>Actinomycetes</taxon>
        <taxon>Streptosporangiales</taxon>
        <taxon>Nocardiopsidaceae</taxon>
        <taxon>Nocardiopsis</taxon>
    </lineage>
</organism>
<evidence type="ECO:0000313" key="3">
    <source>
        <dbReference type="Proteomes" id="UP000184452"/>
    </source>
</evidence>
<proteinExistence type="predicted"/>
<dbReference type="AlphaFoldDB" id="A0A1M6RTH8"/>
<dbReference type="RefSeq" id="WP_178378631.1">
    <property type="nucleotide sequence ID" value="NZ_FQZK01000018.1"/>
</dbReference>
<feature type="region of interest" description="Disordered" evidence="1">
    <location>
        <begin position="14"/>
        <end position="52"/>
    </location>
</feature>
<dbReference type="Proteomes" id="UP000184452">
    <property type="component" value="Unassembled WGS sequence"/>
</dbReference>